<protein>
    <submittedName>
        <fullName evidence="5">VdlD</fullName>
    </submittedName>
</protein>
<evidence type="ECO:0000313" key="6">
    <source>
        <dbReference type="Proteomes" id="UP000026923"/>
    </source>
</evidence>
<evidence type="ECO:0000259" key="4">
    <source>
        <dbReference type="PROSITE" id="PS51770"/>
    </source>
</evidence>
<dbReference type="PROSITE" id="PS51770">
    <property type="entry name" value="HOTDOG_ACOT"/>
    <property type="match status" value="1"/>
</dbReference>
<dbReference type="EMBL" id="AMCZ02000036">
    <property type="protein sequence ID" value="EWC39520.1"/>
    <property type="molecule type" value="Genomic_DNA"/>
</dbReference>
<dbReference type="GO" id="GO:0005829">
    <property type="term" value="C:cytosol"/>
    <property type="evidence" value="ECO:0007669"/>
    <property type="project" value="TreeGrafter"/>
</dbReference>
<dbReference type="InterPro" id="IPR033120">
    <property type="entry name" value="HOTDOG_ACOT"/>
</dbReference>
<dbReference type="InterPro" id="IPR006683">
    <property type="entry name" value="Thioestr_dom"/>
</dbReference>
<dbReference type="GO" id="GO:0006637">
    <property type="term" value="P:acyl-CoA metabolic process"/>
    <property type="evidence" value="ECO:0007669"/>
    <property type="project" value="TreeGrafter"/>
</dbReference>
<evidence type="ECO:0000256" key="3">
    <source>
        <dbReference type="PROSITE-ProRule" id="PRU01106"/>
    </source>
</evidence>
<organism evidence="5 6">
    <name type="scientific">Stutzerimonas stutzeri KOS6</name>
    <dbReference type="NCBI Taxonomy" id="1218352"/>
    <lineage>
        <taxon>Bacteria</taxon>
        <taxon>Pseudomonadati</taxon>
        <taxon>Pseudomonadota</taxon>
        <taxon>Gammaproteobacteria</taxon>
        <taxon>Pseudomonadales</taxon>
        <taxon>Pseudomonadaceae</taxon>
        <taxon>Stutzerimonas</taxon>
    </lineage>
</organism>
<name>A0A061JMC9_STUST</name>
<dbReference type="InterPro" id="IPR029069">
    <property type="entry name" value="HotDog_dom_sf"/>
</dbReference>
<dbReference type="OrthoDB" id="9809430at2"/>
<dbReference type="PANTHER" id="PTHR11049">
    <property type="entry name" value="ACYL COENZYME A THIOESTER HYDROLASE"/>
    <property type="match status" value="1"/>
</dbReference>
<dbReference type="eggNOG" id="COG1607">
    <property type="taxonomic scope" value="Bacteria"/>
</dbReference>
<dbReference type="PANTHER" id="PTHR11049:SF16">
    <property type="entry name" value="PROTEIN VDLD"/>
    <property type="match status" value="1"/>
</dbReference>
<dbReference type="SUPFAM" id="SSF54637">
    <property type="entry name" value="Thioesterase/thiol ester dehydrase-isomerase"/>
    <property type="match status" value="1"/>
</dbReference>
<dbReference type="FunFam" id="3.10.129.10:FF:000034">
    <property type="entry name" value="Acyl-CoA thioester hydrolase"/>
    <property type="match status" value="1"/>
</dbReference>
<evidence type="ECO:0000313" key="5">
    <source>
        <dbReference type="EMBL" id="EWC39520.1"/>
    </source>
</evidence>
<gene>
    <name evidence="5" type="ORF">B597_019725</name>
</gene>
<evidence type="ECO:0000256" key="1">
    <source>
        <dbReference type="ARBA" id="ARBA00010458"/>
    </source>
</evidence>
<evidence type="ECO:0000256" key="2">
    <source>
        <dbReference type="ARBA" id="ARBA00022801"/>
    </source>
</evidence>
<keyword evidence="2 3" id="KW-0378">Hydrolase</keyword>
<dbReference type="GO" id="GO:0052816">
    <property type="term" value="F:long-chain fatty acyl-CoA hydrolase activity"/>
    <property type="evidence" value="ECO:0007669"/>
    <property type="project" value="TreeGrafter"/>
</dbReference>
<dbReference type="AlphaFoldDB" id="A0A061JMC9"/>
<feature type="domain" description="HotDog ACOT-type" evidence="4">
    <location>
        <begin position="4"/>
        <end position="116"/>
    </location>
</feature>
<dbReference type="RefSeq" id="WP_003295293.1">
    <property type="nucleotide sequence ID" value="NZ_KK020676.1"/>
</dbReference>
<reference evidence="5 6" key="1">
    <citation type="journal article" date="2013" name="Genome Announc.">
        <title>Draft Genome of the Nitrogen-Fixing Bacterium Pseudomonas stutzeri Strain KOS6 Isolated from Industrial Hydrocarbon Sludge.</title>
        <authorList>
            <person name="Grigoryeva T.V."/>
            <person name="Laikov A.V."/>
            <person name="Naumova R.P."/>
            <person name="Manolov A.I."/>
            <person name="Larin A.K."/>
            <person name="Karpova I.Y."/>
            <person name="Semashko T.A."/>
            <person name="Alexeev D.G."/>
            <person name="Kostryukova E.S."/>
            <person name="Muller R."/>
            <person name="Govorun V.M."/>
        </authorList>
    </citation>
    <scope>NUCLEOTIDE SEQUENCE [LARGE SCALE GENOMIC DNA]</scope>
    <source>
        <strain evidence="5 6">KOS6</strain>
    </source>
</reference>
<proteinExistence type="inferred from homology"/>
<dbReference type="Pfam" id="PF03061">
    <property type="entry name" value="4HBT"/>
    <property type="match status" value="1"/>
</dbReference>
<accession>A0A061JMC9</accession>
<dbReference type="HOGENOM" id="CLU_050164_3_0_6"/>
<dbReference type="InterPro" id="IPR040170">
    <property type="entry name" value="Cytosol_ACT"/>
</dbReference>
<comment type="caution">
    <text evidence="5">The sequence shown here is derived from an EMBL/GenBank/DDBJ whole genome shotgun (WGS) entry which is preliminary data.</text>
</comment>
<sequence length="167" mass="18723">MLDGHAELTMTVLMTPDKANFSGNVHGGTLLKYLDEVAYACASRYAGQYVVTLSVDQVVFRQPVHVGELVTFLASVNYTGTTSMEIGIKVITEDIRNKTVRHTNSCFFTMVALGEDGKPVPVPPLNPKTAEQQRRFAQAYQRREIRRELEQRYSELRAGNERLTAVN</sequence>
<comment type="similarity">
    <text evidence="1">Belongs to the acyl coenzyme A hydrolase family.</text>
</comment>
<dbReference type="Proteomes" id="UP000026923">
    <property type="component" value="Unassembled WGS sequence"/>
</dbReference>
<dbReference type="CDD" id="cd03442">
    <property type="entry name" value="BFIT_BACH"/>
    <property type="match status" value="1"/>
</dbReference>
<dbReference type="Gene3D" id="3.10.129.10">
    <property type="entry name" value="Hotdog Thioesterase"/>
    <property type="match status" value="1"/>
</dbReference>